<protein>
    <recommendedName>
        <fullName evidence="4">Glycosyltransferase</fullName>
    </recommendedName>
</protein>
<organism evidence="2 3">
    <name type="scientific">Microlunatus phosphovorus (strain ATCC 700054 / DSM 10555 / JCM 9379 / NBRC 101784 / NCIMB 13414 / VKM Ac-1990 / NM-1)</name>
    <dbReference type="NCBI Taxonomy" id="1032480"/>
    <lineage>
        <taxon>Bacteria</taxon>
        <taxon>Bacillati</taxon>
        <taxon>Actinomycetota</taxon>
        <taxon>Actinomycetes</taxon>
        <taxon>Propionibacteriales</taxon>
        <taxon>Propionibacteriaceae</taxon>
        <taxon>Microlunatus</taxon>
    </lineage>
</organism>
<dbReference type="EMBL" id="AP012204">
    <property type="protein sequence ID" value="BAK33703.1"/>
    <property type="molecule type" value="Genomic_DNA"/>
</dbReference>
<evidence type="ECO:0008006" key="4">
    <source>
        <dbReference type="Google" id="ProtNLM"/>
    </source>
</evidence>
<dbReference type="KEGG" id="mph:MLP_06890"/>
<evidence type="ECO:0000313" key="3">
    <source>
        <dbReference type="Proteomes" id="UP000007947"/>
    </source>
</evidence>
<feature type="transmembrane region" description="Helical" evidence="1">
    <location>
        <begin position="52"/>
        <end position="69"/>
    </location>
</feature>
<feature type="transmembrane region" description="Helical" evidence="1">
    <location>
        <begin position="159"/>
        <end position="182"/>
    </location>
</feature>
<dbReference type="AlphaFoldDB" id="F5XL15"/>
<dbReference type="OrthoDB" id="7806295at2"/>
<dbReference type="HOGENOM" id="CLU_465163_0_0_11"/>
<reference evidence="2 3" key="1">
    <citation type="submission" date="2011-05" db="EMBL/GenBank/DDBJ databases">
        <title>Whole genome sequence of Microlunatus phosphovorus NM-1.</title>
        <authorList>
            <person name="Hosoyama A."/>
            <person name="Sasaki K."/>
            <person name="Harada T."/>
            <person name="Igarashi R."/>
            <person name="Kawakoshi A."/>
            <person name="Sasagawa M."/>
            <person name="Fukada J."/>
            <person name="Nakamura S."/>
            <person name="Katano Y."/>
            <person name="Hanada S."/>
            <person name="Kamagata Y."/>
            <person name="Nakamura N."/>
            <person name="Yamazaki S."/>
            <person name="Fujita N."/>
        </authorList>
    </citation>
    <scope>NUCLEOTIDE SEQUENCE [LARGE SCALE GENOMIC DNA]</scope>
    <source>
        <strain evidence="3">ATCC 700054 / DSM 10555 / JCM 9379 / NBRC 101784 / NCIMB 13414 / VKM Ac-1990 / NM-1</strain>
    </source>
</reference>
<keyword evidence="3" id="KW-1185">Reference proteome</keyword>
<evidence type="ECO:0000256" key="1">
    <source>
        <dbReference type="SAM" id="Phobius"/>
    </source>
</evidence>
<dbReference type="InterPro" id="IPR007554">
    <property type="entry name" value="Glycerophosphate_synth"/>
</dbReference>
<feature type="transmembrane region" description="Helical" evidence="1">
    <location>
        <begin position="27"/>
        <end position="46"/>
    </location>
</feature>
<dbReference type="InterPro" id="IPR043148">
    <property type="entry name" value="TagF_C"/>
</dbReference>
<dbReference type="GO" id="GO:0047355">
    <property type="term" value="F:CDP-glycerol glycerophosphotransferase activity"/>
    <property type="evidence" value="ECO:0007669"/>
    <property type="project" value="InterPro"/>
</dbReference>
<keyword evidence="1" id="KW-0812">Transmembrane</keyword>
<proteinExistence type="predicted"/>
<accession>F5XL15</accession>
<dbReference type="GO" id="GO:0016020">
    <property type="term" value="C:membrane"/>
    <property type="evidence" value="ECO:0007669"/>
    <property type="project" value="InterPro"/>
</dbReference>
<dbReference type="STRING" id="1032480.MLP_06890"/>
<dbReference type="eggNOG" id="COG1887">
    <property type="taxonomic scope" value="Bacteria"/>
</dbReference>
<dbReference type="SUPFAM" id="SSF53756">
    <property type="entry name" value="UDP-Glycosyltransferase/glycogen phosphorylase"/>
    <property type="match status" value="1"/>
</dbReference>
<dbReference type="RefSeq" id="WP_013861592.1">
    <property type="nucleotide sequence ID" value="NC_015635.1"/>
</dbReference>
<dbReference type="Pfam" id="PF04464">
    <property type="entry name" value="Glyphos_transf"/>
    <property type="match status" value="1"/>
</dbReference>
<name>F5XL15_MICPN</name>
<gene>
    <name evidence="2" type="ordered locus">MLP_06890</name>
</gene>
<dbReference type="Gene3D" id="3.40.50.12580">
    <property type="match status" value="1"/>
</dbReference>
<keyword evidence="1" id="KW-1133">Transmembrane helix</keyword>
<dbReference type="Proteomes" id="UP000007947">
    <property type="component" value="Chromosome"/>
</dbReference>
<feature type="transmembrane region" description="Helical" evidence="1">
    <location>
        <begin position="81"/>
        <end position="103"/>
    </location>
</feature>
<feature type="transmembrane region" description="Helical" evidence="1">
    <location>
        <begin position="188"/>
        <end position="207"/>
    </location>
</feature>
<evidence type="ECO:0000313" key="2">
    <source>
        <dbReference type="EMBL" id="BAK33703.1"/>
    </source>
</evidence>
<sequence>MASRSASADSSVWQRRLRQLRSELGDFGIRNVINLGAVVAVCLLVASSSAVLGVVGALAGLAALIGILARRWSDFFPKPKTALLGYFVSVRLLLVVAIGGAYLHRRSAASAVEAGLAWLALAVLLLLVMAEPLIKTLLSTTKIVVRNLPGVQPVPKSPFSPGWITAGNVLAIVVAALLVAVAAPGWSLLLPSLVTVPLSLLAIRYGLRANAASRRIERDTPAALRKYQPAFVVYYATTVGVRYQLGMWLPYLERLNKPYVVITRNPATVGEIAKLTKSPILVPRTDKKMSDHLDSMVVPSMKAAFYVQGSAANSTFQRYPMTHVWLNHGDSDKQANYNPRHATYSKLFVSGQQGVDRYAAHGIEVPPGRFEIVGRPQVEAIEVRDEPLPPESARTVLYAPTWKGGRPSTNYSSLPNGLTIIKAVLDRGSTVVFRPHPLSYNDRTDAGRIKAIHDLLAADKAASGRQHVWGKQAEKDWDVPACFNASDALITDVSSIASDYLASGKPFAMCAVLNSGQEFVTNFPMAQVAYVIEPDLSTLDAALDHLHGDDPLAERRRAYRTYCLGETVGPHAAAEFLRVAGALTS</sequence>
<keyword evidence="1" id="KW-0472">Membrane</keyword>
<feature type="transmembrane region" description="Helical" evidence="1">
    <location>
        <begin position="115"/>
        <end position="138"/>
    </location>
</feature>